<dbReference type="InterPro" id="IPR036909">
    <property type="entry name" value="Cyt_c-like_dom_sf"/>
</dbReference>
<protein>
    <submittedName>
        <fullName evidence="6">Planctomycete cytochrome C</fullName>
    </submittedName>
</protein>
<sequence length="597" mass="67019">MNSHFSTYCVPLRGIVFGIVSTICLSWSTNVQAQSADLELANRTYDIFRSRCYQCHGAELKAPGLLVLERDSLVKSRGEDLYPFITPGILDESELWSRVDDGSMPPEKVLPEGLPDEEVAIIRQWIEAGAPQWETGREIVFIPEADILQKISLHLFTEVRDPEAQRFQRYFSIAHLHNNESVSDLDLRLYRAALAKAINSMSRRPGIVVPEAIDEQETIFNVDLRALGWEDIDLWDDVVKEYPYGLKPQDPDARKHYDQIASIYGEVFFDGIPYLRADWFIVKATRPPLYHKLTDIPDTLKELQDRLGVNASSNFAIGTSLRAGVFESGVSAQNRLVEYHPSNIGAFWLSYDFKKDSGRSNLARFPLGPKFEGNQFSQFAFEHDGGEIIFELPNGLHGYMLIDNEGNRIDAGPVEIVFDATNTSGSPLIVNGISCMNCHKYGTIDLADDIREGHALFNNDARNKVLQLYPQRSEMDRIVEEVRSDYLSSLRRAIGSFLLVGEDAGKKVTDFPEPVSHVARLYDKNLGLEEAARELGFEDTAELGNHLRGKRLQQLGLGPLVNREAGTIKRSYWESVESGISIFQEAASEIGTGSPVQ</sequence>
<gene>
    <name evidence="6" type="ORF">Mal4_51810</name>
</gene>
<evidence type="ECO:0000313" key="7">
    <source>
        <dbReference type="Proteomes" id="UP000320496"/>
    </source>
</evidence>
<dbReference type="GO" id="GO:0020037">
    <property type="term" value="F:heme binding"/>
    <property type="evidence" value="ECO:0007669"/>
    <property type="project" value="InterPro"/>
</dbReference>
<dbReference type="GO" id="GO:0046872">
    <property type="term" value="F:metal ion binding"/>
    <property type="evidence" value="ECO:0007669"/>
    <property type="project" value="UniProtKB-KW"/>
</dbReference>
<organism evidence="6 7">
    <name type="scientific">Maioricimonas rarisocia</name>
    <dbReference type="NCBI Taxonomy" id="2528026"/>
    <lineage>
        <taxon>Bacteria</taxon>
        <taxon>Pseudomonadati</taxon>
        <taxon>Planctomycetota</taxon>
        <taxon>Planctomycetia</taxon>
        <taxon>Planctomycetales</taxon>
        <taxon>Planctomycetaceae</taxon>
        <taxon>Maioricimonas</taxon>
    </lineage>
</organism>
<dbReference type="GO" id="GO:0009055">
    <property type="term" value="F:electron transfer activity"/>
    <property type="evidence" value="ECO:0007669"/>
    <property type="project" value="InterPro"/>
</dbReference>
<dbReference type="InterPro" id="IPR009056">
    <property type="entry name" value="Cyt_c-like_dom"/>
</dbReference>
<keyword evidence="2 4" id="KW-0479">Metal-binding</keyword>
<dbReference type="RefSeq" id="WP_197443819.1">
    <property type="nucleotide sequence ID" value="NZ_CP036275.1"/>
</dbReference>
<evidence type="ECO:0000256" key="1">
    <source>
        <dbReference type="ARBA" id="ARBA00022617"/>
    </source>
</evidence>
<proteinExistence type="predicted"/>
<accession>A0A517ZEG3</accession>
<dbReference type="Pfam" id="PF07635">
    <property type="entry name" value="PSCyt1"/>
    <property type="match status" value="1"/>
</dbReference>
<dbReference type="InterPro" id="IPR011429">
    <property type="entry name" value="Cyt_c_Planctomycete-type"/>
</dbReference>
<evidence type="ECO:0000256" key="2">
    <source>
        <dbReference type="ARBA" id="ARBA00022723"/>
    </source>
</evidence>
<feature type="domain" description="Cytochrome c" evidence="5">
    <location>
        <begin position="39"/>
        <end position="130"/>
    </location>
</feature>
<name>A0A517ZEG3_9PLAN</name>
<evidence type="ECO:0000313" key="6">
    <source>
        <dbReference type="EMBL" id="QDU40819.1"/>
    </source>
</evidence>
<keyword evidence="7" id="KW-1185">Reference proteome</keyword>
<evidence type="ECO:0000259" key="5">
    <source>
        <dbReference type="PROSITE" id="PS51007"/>
    </source>
</evidence>
<dbReference type="AlphaFoldDB" id="A0A517ZEG3"/>
<dbReference type="EMBL" id="CP036275">
    <property type="protein sequence ID" value="QDU40819.1"/>
    <property type="molecule type" value="Genomic_DNA"/>
</dbReference>
<keyword evidence="3 4" id="KW-0408">Iron</keyword>
<dbReference type="PROSITE" id="PS51007">
    <property type="entry name" value="CYTC"/>
    <property type="match status" value="1"/>
</dbReference>
<dbReference type="SUPFAM" id="SSF46626">
    <property type="entry name" value="Cytochrome c"/>
    <property type="match status" value="1"/>
</dbReference>
<dbReference type="KEGG" id="mri:Mal4_51810"/>
<reference evidence="6 7" key="1">
    <citation type="submission" date="2019-02" db="EMBL/GenBank/DDBJ databases">
        <title>Deep-cultivation of Planctomycetes and their phenomic and genomic characterization uncovers novel biology.</title>
        <authorList>
            <person name="Wiegand S."/>
            <person name="Jogler M."/>
            <person name="Boedeker C."/>
            <person name="Pinto D."/>
            <person name="Vollmers J."/>
            <person name="Rivas-Marin E."/>
            <person name="Kohn T."/>
            <person name="Peeters S.H."/>
            <person name="Heuer A."/>
            <person name="Rast P."/>
            <person name="Oberbeckmann S."/>
            <person name="Bunk B."/>
            <person name="Jeske O."/>
            <person name="Meyerdierks A."/>
            <person name="Storesund J.E."/>
            <person name="Kallscheuer N."/>
            <person name="Luecker S."/>
            <person name="Lage O.M."/>
            <person name="Pohl T."/>
            <person name="Merkel B.J."/>
            <person name="Hornburger P."/>
            <person name="Mueller R.-W."/>
            <person name="Bruemmer F."/>
            <person name="Labrenz M."/>
            <person name="Spormann A.M."/>
            <person name="Op den Camp H."/>
            <person name="Overmann J."/>
            <person name="Amann R."/>
            <person name="Jetten M.S.M."/>
            <person name="Mascher T."/>
            <person name="Medema M.H."/>
            <person name="Devos D.P."/>
            <person name="Kaster A.-K."/>
            <person name="Ovreas L."/>
            <person name="Rohde M."/>
            <person name="Galperin M.Y."/>
            <person name="Jogler C."/>
        </authorList>
    </citation>
    <scope>NUCLEOTIDE SEQUENCE [LARGE SCALE GENOMIC DNA]</scope>
    <source>
        <strain evidence="6 7">Mal4</strain>
    </source>
</reference>
<dbReference type="Proteomes" id="UP000320496">
    <property type="component" value="Chromosome"/>
</dbReference>
<evidence type="ECO:0000256" key="3">
    <source>
        <dbReference type="ARBA" id="ARBA00023004"/>
    </source>
</evidence>
<evidence type="ECO:0000256" key="4">
    <source>
        <dbReference type="PROSITE-ProRule" id="PRU00433"/>
    </source>
</evidence>
<keyword evidence="1 4" id="KW-0349">Heme</keyword>